<dbReference type="RefSeq" id="WP_070314832.1">
    <property type="nucleotide sequence ID" value="NZ_CP035946.1"/>
</dbReference>
<evidence type="ECO:0000313" key="6">
    <source>
        <dbReference type="EMBL" id="MBZ7987222.1"/>
    </source>
</evidence>
<organism evidence="6 7">
    <name type="scientific">Campylobacter canadensis</name>
    <dbReference type="NCBI Taxonomy" id="449520"/>
    <lineage>
        <taxon>Bacteria</taxon>
        <taxon>Pseudomonadati</taxon>
        <taxon>Campylobacterota</taxon>
        <taxon>Epsilonproteobacteria</taxon>
        <taxon>Campylobacterales</taxon>
        <taxon>Campylobacteraceae</taxon>
        <taxon>Campylobacter</taxon>
    </lineage>
</organism>
<accession>A0ABS7WSC0</accession>
<protein>
    <submittedName>
        <fullName evidence="6">Ferredoxin family protein</fullName>
    </submittedName>
</protein>
<dbReference type="SUPFAM" id="SSF54862">
    <property type="entry name" value="4Fe-4S ferredoxins"/>
    <property type="match status" value="1"/>
</dbReference>
<evidence type="ECO:0000256" key="5">
    <source>
        <dbReference type="ARBA" id="ARBA00023014"/>
    </source>
</evidence>
<keyword evidence="4" id="KW-0408">Iron</keyword>
<name>A0ABS7WSC0_9BACT</name>
<keyword evidence="3" id="KW-0249">Electron transport</keyword>
<reference evidence="6 7" key="1">
    <citation type="submission" date="2020-07" db="EMBL/GenBank/DDBJ databases">
        <title>Transfer of Campylobacter canadensis to the novel genus Avispirillum gen. nov., that also includes two novel species recovered from migratory waterfowl: Avispirillum anseris sp. nov. and Avispirillum brantae sp. nov.</title>
        <authorList>
            <person name="Miller W.G."/>
            <person name="Chapman M.H."/>
            <person name="Yee E."/>
            <person name="Inglis G.D."/>
        </authorList>
    </citation>
    <scope>NUCLEOTIDE SEQUENCE [LARGE SCALE GENOMIC DNA]</scope>
    <source>
        <strain evidence="6 7">L283</strain>
    </source>
</reference>
<gene>
    <name evidence="6" type="ORF">AVCANL283_03725</name>
</gene>
<keyword evidence="5" id="KW-0411">Iron-sulfur</keyword>
<dbReference type="PANTHER" id="PTHR43082">
    <property type="entry name" value="FERREDOXIN-LIKE"/>
    <property type="match status" value="1"/>
</dbReference>
<dbReference type="EMBL" id="JACGBB010000005">
    <property type="protein sequence ID" value="MBZ7987222.1"/>
    <property type="molecule type" value="Genomic_DNA"/>
</dbReference>
<comment type="caution">
    <text evidence="6">The sequence shown here is derived from an EMBL/GenBank/DDBJ whole genome shotgun (WGS) entry which is preliminary data.</text>
</comment>
<dbReference type="Gene3D" id="3.30.70.20">
    <property type="match status" value="1"/>
</dbReference>
<evidence type="ECO:0000256" key="3">
    <source>
        <dbReference type="ARBA" id="ARBA00022982"/>
    </source>
</evidence>
<proteinExistence type="predicted"/>
<evidence type="ECO:0000256" key="1">
    <source>
        <dbReference type="ARBA" id="ARBA00022448"/>
    </source>
</evidence>
<evidence type="ECO:0000256" key="2">
    <source>
        <dbReference type="ARBA" id="ARBA00022723"/>
    </source>
</evidence>
<dbReference type="Proteomes" id="UP000786183">
    <property type="component" value="Unassembled WGS sequence"/>
</dbReference>
<evidence type="ECO:0000313" key="7">
    <source>
        <dbReference type="Proteomes" id="UP000786183"/>
    </source>
</evidence>
<dbReference type="PANTHER" id="PTHR43082:SF3">
    <property type="entry name" value="FERREDOXIN-LIKE PROTEIN YDIT"/>
    <property type="match status" value="1"/>
</dbReference>
<keyword evidence="1" id="KW-0813">Transport</keyword>
<keyword evidence="2" id="KW-0479">Metal-binding</keyword>
<sequence>MNIDEKLALNKFNVDEENAHIIVDENLDKNLALKLCKVCPANLYKMENDKLKFDYAGCLECGTCKMISFHYGKSKDKTSNAMASSNNCGALLKQWKLPNASFGILFKMS</sequence>
<evidence type="ECO:0000256" key="4">
    <source>
        <dbReference type="ARBA" id="ARBA00023004"/>
    </source>
</evidence>
<dbReference type="InterPro" id="IPR012206">
    <property type="entry name" value="Fd_FixX"/>
</dbReference>
<keyword evidence="7" id="KW-1185">Reference proteome</keyword>
<dbReference type="PIRSF" id="PIRSF036548">
    <property type="entry name" value="Fdx_FixX"/>
    <property type="match status" value="1"/>
</dbReference>